<comment type="similarity">
    <text evidence="1">Belongs to the myoviridae tail sheath protein family.</text>
</comment>
<dbReference type="Pfam" id="PF04984">
    <property type="entry name" value="Phage_sheath_1"/>
    <property type="match status" value="1"/>
</dbReference>
<feature type="domain" description="Tail sheath protein C-terminal" evidence="3">
    <location>
        <begin position="459"/>
        <end position="562"/>
    </location>
</feature>
<dbReference type="RefSeq" id="WP_168035490.1">
    <property type="nucleotide sequence ID" value="NZ_JAATJH010000001.1"/>
</dbReference>
<evidence type="ECO:0000313" key="5">
    <source>
        <dbReference type="Proteomes" id="UP000770785"/>
    </source>
</evidence>
<dbReference type="PANTHER" id="PTHR35861:SF1">
    <property type="entry name" value="PHAGE TAIL SHEATH PROTEIN"/>
    <property type="match status" value="1"/>
</dbReference>
<comment type="caution">
    <text evidence="4">The sequence shown here is derived from an EMBL/GenBank/DDBJ whole genome shotgun (WGS) entry which is preliminary data.</text>
</comment>
<dbReference type="Pfam" id="PF17482">
    <property type="entry name" value="Phage_sheath_1C"/>
    <property type="match status" value="1"/>
</dbReference>
<evidence type="ECO:0000313" key="4">
    <source>
        <dbReference type="EMBL" id="NJC24673.1"/>
    </source>
</evidence>
<evidence type="ECO:0000259" key="3">
    <source>
        <dbReference type="Pfam" id="PF17482"/>
    </source>
</evidence>
<dbReference type="PANTHER" id="PTHR35861">
    <property type="match status" value="1"/>
</dbReference>
<evidence type="ECO:0000256" key="1">
    <source>
        <dbReference type="ARBA" id="ARBA00008005"/>
    </source>
</evidence>
<dbReference type="Gene3D" id="3.40.50.11780">
    <property type="match status" value="1"/>
</dbReference>
<reference evidence="4 5" key="1">
    <citation type="submission" date="2020-03" db="EMBL/GenBank/DDBJ databases">
        <title>Genomic Encyclopedia of Type Strains, Phase IV (KMG-IV): sequencing the most valuable type-strain genomes for metagenomic binning, comparative biology and taxonomic classification.</title>
        <authorList>
            <person name="Goeker M."/>
        </authorList>
    </citation>
    <scope>NUCLEOTIDE SEQUENCE [LARGE SCALE GENOMIC DNA]</scope>
    <source>
        <strain evidence="4 5">DSM 105096</strain>
    </source>
</reference>
<feature type="domain" description="Tail sheath protein subtilisin-like" evidence="2">
    <location>
        <begin position="371"/>
        <end position="426"/>
    </location>
</feature>
<dbReference type="Proteomes" id="UP000770785">
    <property type="component" value="Unassembled WGS sequence"/>
</dbReference>
<proteinExistence type="inferred from homology"/>
<dbReference type="EMBL" id="JAATJH010000001">
    <property type="protein sequence ID" value="NJC24673.1"/>
    <property type="molecule type" value="Genomic_DNA"/>
</dbReference>
<accession>A0ABX0X6M9</accession>
<name>A0ABX0X6M9_9BACT</name>
<keyword evidence="5" id="KW-1185">Reference proteome</keyword>
<gene>
    <name evidence="4" type="ORF">GGR27_000154</name>
</gene>
<dbReference type="InterPro" id="IPR035089">
    <property type="entry name" value="Phage_sheath_subtilisin"/>
</dbReference>
<sequence>MMLSSLKVPGVYVQEVSLLPPSVAAVATSVPAFLGYTERQPEGTAGFPVRVESMLEFTSLFGGPPTIQFDGVTLNARGEVSTTVASLPYYLYQSLRLFYANGGGRCYVSSVGTYTDDNELAGVAFLPTDGNAIHPLDEIGKVDEITLLLAPDAVRLPTADLQNLHQTLLTQCGTLMDRFAILDVNQNRDGNDNLNGKVDLTTFRTGVGQQYLSYGAAYAPMLRVVPPGTVNYLSHGALKITGGGGASLRAHVNQLIIDGNGLVVNPYAGWNLLTDAHEAYVSDMTDDPDIKQALVDSLTAFTAANGITLPTTDDGSPAASLKVYSDAIASDAGLDALNTARADVLTRLPVFAAYERGLRAALPAYGALAAYLEALAFDLPPSGAVAGVFARTDANRGVWKAPANVSINGIVGVSERYTSSALAGMNVHPGTGKSVNAIRALTGHGILIYGARTLAGNDGEYRYVSVRRLLNFLEESIKKASQDFIFEANDVNTWTRMRGMIENFLNLQWRAGALQGATPAEAYRVRIGLGTTMTADDVTNGRMIVSISVAPVRPAEFIVLRFIQHQLK</sequence>
<dbReference type="InterPro" id="IPR020287">
    <property type="entry name" value="Tail_sheath_C"/>
</dbReference>
<dbReference type="InterPro" id="IPR052042">
    <property type="entry name" value="Tail_sheath_structural"/>
</dbReference>
<evidence type="ECO:0000259" key="2">
    <source>
        <dbReference type="Pfam" id="PF04984"/>
    </source>
</evidence>
<organism evidence="4 5">
    <name type="scientific">Neolewinella antarctica</name>
    <dbReference type="NCBI Taxonomy" id="442734"/>
    <lineage>
        <taxon>Bacteria</taxon>
        <taxon>Pseudomonadati</taxon>
        <taxon>Bacteroidota</taxon>
        <taxon>Saprospiria</taxon>
        <taxon>Saprospirales</taxon>
        <taxon>Lewinellaceae</taxon>
        <taxon>Neolewinella</taxon>
    </lineage>
</organism>
<protein>
    <submittedName>
        <fullName evidence="4">Uncharacterized protein</fullName>
    </submittedName>
</protein>